<evidence type="ECO:0000256" key="2">
    <source>
        <dbReference type="SAM" id="Phobius"/>
    </source>
</evidence>
<dbReference type="Pfam" id="PF04235">
    <property type="entry name" value="DUF418"/>
    <property type="match status" value="1"/>
</dbReference>
<dbReference type="KEGG" id="nda:Ndas_4874"/>
<dbReference type="InterPro" id="IPR007349">
    <property type="entry name" value="DUF418"/>
</dbReference>
<organism evidence="4 5">
    <name type="scientific">Nocardiopsis dassonvillei (strain ATCC 23218 / DSM 43111 / CIP 107115 / JCM 7437 / KCTC 9190 / NBRC 14626 / NCTC 10488 / NRRL B-5397 / IMRU 509)</name>
    <name type="common">Actinomadura dassonvillei</name>
    <dbReference type="NCBI Taxonomy" id="446468"/>
    <lineage>
        <taxon>Bacteria</taxon>
        <taxon>Bacillati</taxon>
        <taxon>Actinomycetota</taxon>
        <taxon>Actinomycetes</taxon>
        <taxon>Streptosporangiales</taxon>
        <taxon>Nocardiopsidaceae</taxon>
        <taxon>Nocardiopsis</taxon>
    </lineage>
</organism>
<feature type="domain" description="DUF418" evidence="3">
    <location>
        <begin position="314"/>
        <end position="432"/>
    </location>
</feature>
<dbReference type="RefSeq" id="WP_013155864.1">
    <property type="nucleotide sequence ID" value="NC_014211.1"/>
</dbReference>
<dbReference type="GeneID" id="91487790"/>
<feature type="transmembrane region" description="Helical" evidence="2">
    <location>
        <begin position="325"/>
        <end position="348"/>
    </location>
</feature>
<evidence type="ECO:0000313" key="5">
    <source>
        <dbReference type="Proteomes" id="UP000002219"/>
    </source>
</evidence>
<keyword evidence="2" id="KW-1133">Transmembrane helix</keyword>
<gene>
    <name evidence="4" type="ordered locus">Ndas_4874</name>
</gene>
<name>D7B7U9_NOCDD</name>
<keyword evidence="2" id="KW-0472">Membrane</keyword>
<geneLocation type="plasmid" evidence="5">
    <name>pNDAS01</name>
</geneLocation>
<dbReference type="STRING" id="446468.Ndas_4874"/>
<proteinExistence type="predicted"/>
<dbReference type="EMBL" id="CP002041">
    <property type="protein sequence ID" value="ADH70257.1"/>
    <property type="molecule type" value="Genomic_DNA"/>
</dbReference>
<dbReference type="HOGENOM" id="CLU_599693_0_0_11"/>
<keyword evidence="5" id="KW-1185">Reference proteome</keyword>
<accession>D7B7U9</accession>
<feature type="transmembrane region" description="Helical" evidence="2">
    <location>
        <begin position="239"/>
        <end position="260"/>
    </location>
</feature>
<protein>
    <recommendedName>
        <fullName evidence="3">DUF418 domain-containing protein</fullName>
    </recommendedName>
</protein>
<feature type="transmembrane region" description="Helical" evidence="2">
    <location>
        <begin position="88"/>
        <end position="106"/>
    </location>
</feature>
<dbReference type="eggNOG" id="COG2311">
    <property type="taxonomic scope" value="Bacteria"/>
</dbReference>
<sequence length="456" mass="47468">MSEAGYDTTGAQRHGDGTHHPVGAGGRYTAGARHEGGALHTAGSGEPRTAGTEARHTAGARRAAASDGAGPGLPSPARRVVFLDVARALAMIGVVMMNASSVVYPVEMSGDRVPGVLSELVDGGLTLLMSGRARTMLMVLLGAGVVLAWRAAARRGGSPAAVMLRRYAVLGLLFGLPHLAVFDGDILTQYSVAALLLTPLVPLLLGGSRRRPLVAAAVLFAAVPVSDLLLSPFLGDHTWGASAMLVPQTLGFFCVGVWLARRPELTAEPGTGAEGTSRLPLRMLVFGAVVQVLSVALMLVGSVVFPTEFGADGAPVRSVGETVVVLLGNTLLNLGGALLYLGLVWWLVLRGRGAARVLGTLAPLGRMTLTVYLGSTAVFLAVMGPFEGTVPQLAQYALAAAYFVATAVLAHLWARRFRLGPLEWVWRSLTHLRPVPLRAERSGRRSGLPAASGDPA</sequence>
<feature type="transmembrane region" description="Helical" evidence="2">
    <location>
        <begin position="164"/>
        <end position="181"/>
    </location>
</feature>
<feature type="transmembrane region" description="Helical" evidence="2">
    <location>
        <begin position="187"/>
        <end position="206"/>
    </location>
</feature>
<feature type="region of interest" description="Disordered" evidence="1">
    <location>
        <begin position="1"/>
        <end position="72"/>
    </location>
</feature>
<feature type="transmembrane region" description="Helical" evidence="2">
    <location>
        <begin position="213"/>
        <end position="233"/>
    </location>
</feature>
<dbReference type="PANTHER" id="PTHR30590">
    <property type="entry name" value="INNER MEMBRANE PROTEIN"/>
    <property type="match status" value="1"/>
</dbReference>
<keyword evidence="2" id="KW-0812">Transmembrane</keyword>
<dbReference type="PANTHER" id="PTHR30590:SF2">
    <property type="entry name" value="INNER MEMBRANE PROTEIN"/>
    <property type="match status" value="1"/>
</dbReference>
<feature type="transmembrane region" description="Helical" evidence="2">
    <location>
        <begin position="369"/>
        <end position="387"/>
    </location>
</feature>
<dbReference type="AlphaFoldDB" id="D7B7U9"/>
<evidence type="ECO:0000313" key="4">
    <source>
        <dbReference type="EMBL" id="ADH70257.1"/>
    </source>
</evidence>
<feature type="transmembrane region" description="Helical" evidence="2">
    <location>
        <begin position="393"/>
        <end position="414"/>
    </location>
</feature>
<evidence type="ECO:0000256" key="1">
    <source>
        <dbReference type="SAM" id="MobiDB-lite"/>
    </source>
</evidence>
<reference evidence="4 5" key="1">
    <citation type="journal article" date="2010" name="Stand. Genomic Sci.">
        <title>Complete genome sequence of Nocardiopsis dassonvillei type strain (IMRU 509).</title>
        <authorList>
            <person name="Sun H."/>
            <person name="Lapidus A."/>
            <person name="Nolan M."/>
            <person name="Lucas S."/>
            <person name="Del Rio T.G."/>
            <person name="Tice H."/>
            <person name="Cheng J.F."/>
            <person name="Tapia R."/>
            <person name="Han C."/>
            <person name="Goodwin L."/>
            <person name="Pitluck S."/>
            <person name="Pagani I."/>
            <person name="Ivanova N."/>
            <person name="Mavromatis K."/>
            <person name="Mikhailova N."/>
            <person name="Pati A."/>
            <person name="Chen A."/>
            <person name="Palaniappan K."/>
            <person name="Land M."/>
            <person name="Hauser L."/>
            <person name="Chang Y.J."/>
            <person name="Jeffries C.D."/>
            <person name="Djao O.D."/>
            <person name="Rohde M."/>
            <person name="Sikorski J."/>
            <person name="Goker M."/>
            <person name="Woyke T."/>
            <person name="Bristow J."/>
            <person name="Eisen J.A."/>
            <person name="Markowitz V."/>
            <person name="Hugenholtz P."/>
            <person name="Kyrpides N.C."/>
            <person name="Klenk H.P."/>
        </authorList>
    </citation>
    <scope>NUCLEOTIDE SEQUENCE [LARGE SCALE GENOMIC DNA]</scope>
    <source>
        <strain evidence="5">ATCC 23218 / DSM 43111 / CIP 107115 / JCM 7437 / KCTC 9190 / NBRC 14626 / NCTC 10488 / NRRL B-5397 / IMRU 509</strain>
        <plasmid evidence="5">Chromosome 2</plasmid>
    </source>
</reference>
<dbReference type="Proteomes" id="UP000002219">
    <property type="component" value="Chromosome 2"/>
</dbReference>
<evidence type="ECO:0000259" key="3">
    <source>
        <dbReference type="Pfam" id="PF04235"/>
    </source>
</evidence>
<feature type="transmembrane region" description="Helical" evidence="2">
    <location>
        <begin position="281"/>
        <end position="305"/>
    </location>
</feature>
<feature type="transmembrane region" description="Helical" evidence="2">
    <location>
        <begin position="135"/>
        <end position="152"/>
    </location>
</feature>
<dbReference type="InterPro" id="IPR052529">
    <property type="entry name" value="Bact_Transport_Assoc"/>
</dbReference>